<gene>
    <name evidence="2" type="ORF">IW256_000197</name>
</gene>
<feature type="domain" description="GIY-YIG catalytic" evidence="1">
    <location>
        <begin position="48"/>
        <end position="169"/>
    </location>
</feature>
<dbReference type="InterPro" id="IPR049311">
    <property type="entry name" value="GIY_YIG_cat"/>
</dbReference>
<evidence type="ECO:0000313" key="3">
    <source>
        <dbReference type="Proteomes" id="UP000614047"/>
    </source>
</evidence>
<evidence type="ECO:0000259" key="1">
    <source>
        <dbReference type="Pfam" id="PF20815"/>
    </source>
</evidence>
<comment type="caution">
    <text evidence="2">The sequence shown here is derived from an EMBL/GenBank/DDBJ whole genome shotgun (WGS) entry which is preliminary data.</text>
</comment>
<dbReference type="AlphaFoldDB" id="A0A931D7X7"/>
<sequence>MYGSLLAAPDRLWTRGEVMARDCPVPAVPGVYGWHFTAAPSGELPAGRLLYVGISPRRMSERPSSQHLRKRIRYHYRGNAYGSTLRLTLGCLLGLELRRVGSGTRLTFTHKGEAALTEWMHEHARVCWIEHPEPWTVESALLQELDLPLNLDQNRHNAFHARLTALRAEARRRARELPIAT</sequence>
<evidence type="ECO:0000313" key="2">
    <source>
        <dbReference type="EMBL" id="MBG6086084.1"/>
    </source>
</evidence>
<dbReference type="Proteomes" id="UP000614047">
    <property type="component" value="Unassembled WGS sequence"/>
</dbReference>
<dbReference type="EMBL" id="JADOUA010000001">
    <property type="protein sequence ID" value="MBG6086084.1"/>
    <property type="molecule type" value="Genomic_DNA"/>
</dbReference>
<dbReference type="Pfam" id="PF20815">
    <property type="entry name" value="GIY_YIG_2"/>
    <property type="match status" value="1"/>
</dbReference>
<accession>A0A931D7X7</accession>
<dbReference type="RefSeq" id="WP_197009135.1">
    <property type="nucleotide sequence ID" value="NZ_BAABES010000017.1"/>
</dbReference>
<proteinExistence type="predicted"/>
<organism evidence="2 3">
    <name type="scientific">Actinomadura viridis</name>
    <dbReference type="NCBI Taxonomy" id="58110"/>
    <lineage>
        <taxon>Bacteria</taxon>
        <taxon>Bacillati</taxon>
        <taxon>Actinomycetota</taxon>
        <taxon>Actinomycetes</taxon>
        <taxon>Streptosporangiales</taxon>
        <taxon>Thermomonosporaceae</taxon>
        <taxon>Actinomadura</taxon>
    </lineage>
</organism>
<name>A0A931D7X7_9ACTN</name>
<reference evidence="2" key="1">
    <citation type="submission" date="2020-11" db="EMBL/GenBank/DDBJ databases">
        <title>Sequencing the genomes of 1000 actinobacteria strains.</title>
        <authorList>
            <person name="Klenk H.-P."/>
        </authorList>
    </citation>
    <scope>NUCLEOTIDE SEQUENCE</scope>
    <source>
        <strain evidence="2">DSM 43175</strain>
    </source>
</reference>
<protein>
    <recommendedName>
        <fullName evidence="1">GIY-YIG catalytic domain-containing protein</fullName>
    </recommendedName>
</protein>
<keyword evidence="3" id="KW-1185">Reference proteome</keyword>